<sequence length="203" mass="22596">MKTRLYFGLIAILLAFFGTFVEKTTVPNQQIVIQFSNNAISVEESENAIEAIQTKLQSIGATLIKIGQNDSGQLRITYHSDTDVAHIKNVLFKVENLKVAYNASDESSSKFPKEQNVKGYKLNVSEIKTSTTNTWDFEGTQVTEFNNKTDHSNTLKVHDSGNPIDSELNNHVLNTIVEAYKVVAIVKNNSSYKIPEVRAGPMV</sequence>
<evidence type="ECO:0000313" key="2">
    <source>
        <dbReference type="Proteomes" id="UP000805085"/>
    </source>
</evidence>
<dbReference type="RefSeq" id="WP_173302490.1">
    <property type="nucleotide sequence ID" value="NZ_JABRWQ010000008.1"/>
</dbReference>
<keyword evidence="2" id="KW-1185">Reference proteome</keyword>
<proteinExistence type="predicted"/>
<dbReference type="EMBL" id="JABRWQ010000008">
    <property type="protein sequence ID" value="NRD24855.1"/>
    <property type="molecule type" value="Genomic_DNA"/>
</dbReference>
<organism evidence="1 2">
    <name type="scientific">Winogradskyella litoriviva</name>
    <dbReference type="NCBI Taxonomy" id="1220182"/>
    <lineage>
        <taxon>Bacteria</taxon>
        <taxon>Pseudomonadati</taxon>
        <taxon>Bacteroidota</taxon>
        <taxon>Flavobacteriia</taxon>
        <taxon>Flavobacteriales</taxon>
        <taxon>Flavobacteriaceae</taxon>
        <taxon>Winogradskyella</taxon>
    </lineage>
</organism>
<dbReference type="Proteomes" id="UP000805085">
    <property type="component" value="Unassembled WGS sequence"/>
</dbReference>
<gene>
    <name evidence="1" type="ORF">HNV10_16495</name>
</gene>
<evidence type="ECO:0000313" key="1">
    <source>
        <dbReference type="EMBL" id="NRD24855.1"/>
    </source>
</evidence>
<protein>
    <submittedName>
        <fullName evidence="1">Uncharacterized protein</fullName>
    </submittedName>
</protein>
<comment type="caution">
    <text evidence="1">The sequence shown here is derived from an EMBL/GenBank/DDBJ whole genome shotgun (WGS) entry which is preliminary data.</text>
</comment>
<accession>A0ABX2E8P6</accession>
<reference evidence="1 2" key="1">
    <citation type="journal article" date="2015" name="Int. J. Syst. Evol. Microbiol.">
        <title>Winogradskyella litoriviva sp. nov., isolated from coastal seawater.</title>
        <authorList>
            <person name="Nedashkovskaya O.I."/>
            <person name="Kukhlevskiy A.D."/>
            <person name="Zhukova N.V."/>
            <person name="Kim S.J."/>
            <person name="Rhee S.K."/>
            <person name="Mikhailov V.V."/>
        </authorList>
    </citation>
    <scope>NUCLEOTIDE SEQUENCE [LARGE SCALE GENOMIC DNA]</scope>
    <source>
        <strain evidence="1 2">KMM6491</strain>
    </source>
</reference>
<name>A0ABX2E8P6_9FLAO</name>